<keyword evidence="4" id="KW-1185">Reference proteome</keyword>
<evidence type="ECO:0000313" key="4">
    <source>
        <dbReference type="Proteomes" id="UP001172083"/>
    </source>
</evidence>
<proteinExistence type="predicted"/>
<sequence>MKSNNCTYYHKLKIAALWLMLCLFVNSVILAQDCARTLDKAENSYENGQLREVPQILAGCLKNGFNKPQKEQSYKLLVLTYLFLDDIDKAETYLLELLKSNPQFKVSEIDPPEFVYLYNGFRTRSYFSIGITGGVNNTLVNTLSINGAGNVPLSYQRNATKTGYQIGLGINFRVWQNLELSAEVNMINRRFKQTDSLKTTFYVDAEQPLGYNFSIIDAAESQIWMDFPITLKYGITKEKIQPFVYAGASFSYLLGSNLNITRWNIDPADIETPQRSVDGPPIKLLKSKIRDKYHYSALAGAGFKYNIGVDYLVFNVRYYLGLTNLRNDKAPLDADDELLFRYGYIDDNFRINSVALSIGYIKPFYKPKKLKKKH</sequence>
<feature type="signal peptide" evidence="1">
    <location>
        <begin position="1"/>
        <end position="31"/>
    </location>
</feature>
<feature type="chain" id="PRO_5045683944" evidence="1">
    <location>
        <begin position="32"/>
        <end position="374"/>
    </location>
</feature>
<dbReference type="InterPro" id="IPR036709">
    <property type="entry name" value="Autotransporte_beta_dom_sf"/>
</dbReference>
<feature type="domain" description="Outer membrane protein beta-barrel" evidence="2">
    <location>
        <begin position="125"/>
        <end position="325"/>
    </location>
</feature>
<organism evidence="3 4">
    <name type="scientific">Agaribacillus aureus</name>
    <dbReference type="NCBI Taxonomy" id="3051825"/>
    <lineage>
        <taxon>Bacteria</taxon>
        <taxon>Pseudomonadati</taxon>
        <taxon>Bacteroidota</taxon>
        <taxon>Cytophagia</taxon>
        <taxon>Cytophagales</taxon>
        <taxon>Splendidivirgaceae</taxon>
        <taxon>Agaribacillus</taxon>
    </lineage>
</organism>
<protein>
    <submittedName>
        <fullName evidence="3">Porin family protein</fullName>
    </submittedName>
</protein>
<dbReference type="Pfam" id="PF13568">
    <property type="entry name" value="OMP_b-brl_2"/>
    <property type="match status" value="1"/>
</dbReference>
<gene>
    <name evidence="3" type="ORF">QQ020_34085</name>
</gene>
<dbReference type="RefSeq" id="WP_346762489.1">
    <property type="nucleotide sequence ID" value="NZ_JAUJEB010000014.1"/>
</dbReference>
<dbReference type="InterPro" id="IPR025665">
    <property type="entry name" value="Beta-barrel_OMP_2"/>
</dbReference>
<keyword evidence="1" id="KW-0732">Signal</keyword>
<accession>A0ABT8LH73</accession>
<dbReference type="EMBL" id="JAUJEB010000014">
    <property type="protein sequence ID" value="MDN5217152.1"/>
    <property type="molecule type" value="Genomic_DNA"/>
</dbReference>
<name>A0ABT8LH73_9BACT</name>
<dbReference type="Proteomes" id="UP001172083">
    <property type="component" value="Unassembled WGS sequence"/>
</dbReference>
<evidence type="ECO:0000256" key="1">
    <source>
        <dbReference type="SAM" id="SignalP"/>
    </source>
</evidence>
<comment type="caution">
    <text evidence="3">The sequence shown here is derived from an EMBL/GenBank/DDBJ whole genome shotgun (WGS) entry which is preliminary data.</text>
</comment>
<evidence type="ECO:0000313" key="3">
    <source>
        <dbReference type="EMBL" id="MDN5217152.1"/>
    </source>
</evidence>
<reference evidence="3" key="1">
    <citation type="submission" date="2023-06" db="EMBL/GenBank/DDBJ databases">
        <title>Genomic of Agaribacillus aureum.</title>
        <authorList>
            <person name="Wang G."/>
        </authorList>
    </citation>
    <scope>NUCLEOTIDE SEQUENCE</scope>
    <source>
        <strain evidence="3">BMA12</strain>
    </source>
</reference>
<evidence type="ECO:0000259" key="2">
    <source>
        <dbReference type="Pfam" id="PF13568"/>
    </source>
</evidence>
<dbReference type="SUPFAM" id="SSF103515">
    <property type="entry name" value="Autotransporter"/>
    <property type="match status" value="1"/>
</dbReference>